<sequence length="640" mass="71771">MSIHLLIEIVVKQALISWHGGTEDHQYLTDETHWKNLSNLDQLWPQLSQFYTKSLALVAPHTKVAEKFNYHELDQQIHQSSAVFAQLGLERRDIVALFAENSPRWLITDQGLMRVGAADAVRSISAPTQELVFIINDSGSVALVVESASILKNLDLKISLLFILVLEGEAPEYTIRWESFVARGLISKCLPPLPSDPLRLATLVYTSGTTSKPKGVPLTHVNLIHQIFYLGTIVRPRKADQTISILPIWHAYERSIEYFLLSRGCCQNYTTLRQLRKDLQSIQPAYLPSVPRLWQAFMEGFEDTLKKQHFSQRSLLKACLKLSRYHRNRNRLASNLSTEPIVVGNRIVARIESVLSWLPHTFSSHAIWPTVRQRLVGGFLRTAICGGGTLSHYVDSFFDAIGIELLVGYGLTETSPVLTCCREWANRHESVGYPLPATDIKIIDTKTKKPLSWGEKGKVLARGPQVMKGYFRYGQETNSLIDNDGWFDTGDLGQILSDGSLILTGRFKEVIVLNNGENIDPVPLEACLSASELVEQVLVIGQDQRCLAALVVLKEEAINGSNVLTEVNTSSQLTLLKSIKETLNRILAERAGSRYDERLGGIILVDPFTIENGLLTQTLKQRRDKILARNQKAIDKLYAS</sequence>
<dbReference type="EMBL" id="KX897545">
    <property type="protein sequence ID" value="APP88468.1"/>
    <property type="molecule type" value="Genomic_DNA"/>
</dbReference>
<dbReference type="GO" id="GO:0016874">
    <property type="term" value="F:ligase activity"/>
    <property type="evidence" value="ECO:0007669"/>
    <property type="project" value="UniProtKB-KW"/>
</dbReference>
<evidence type="ECO:0000259" key="1">
    <source>
        <dbReference type="Pfam" id="PF00501"/>
    </source>
</evidence>
<dbReference type="AlphaFoldDB" id="A0A1L5YCP8"/>
<dbReference type="InterPro" id="IPR020845">
    <property type="entry name" value="AMP-binding_CS"/>
</dbReference>
<dbReference type="SUPFAM" id="SSF56801">
    <property type="entry name" value="Acetyl-CoA synthetase-like"/>
    <property type="match status" value="1"/>
</dbReference>
<keyword evidence="2" id="KW-0934">Plastid</keyword>
<dbReference type="Pfam" id="PF23562">
    <property type="entry name" value="AMP-binding_C_3"/>
    <property type="match status" value="1"/>
</dbReference>
<organism evidence="2">
    <name type="scientific">Paulinella micropora</name>
    <dbReference type="NCBI Taxonomy" id="1928728"/>
    <lineage>
        <taxon>Eukaryota</taxon>
        <taxon>Sar</taxon>
        <taxon>Rhizaria</taxon>
        <taxon>Cercozoa</taxon>
        <taxon>Imbricatea</taxon>
        <taxon>Silicofilosea</taxon>
        <taxon>Euglyphida</taxon>
        <taxon>Paulinellidae</taxon>
        <taxon>Paulinella</taxon>
    </lineage>
</organism>
<dbReference type="InterPro" id="IPR052987">
    <property type="entry name" value="Chloroplast_AMP-bd_Enzymes"/>
</dbReference>
<protein>
    <submittedName>
        <fullName evidence="2">Putative long-chain-fatty-acid--CoA ligase</fullName>
    </submittedName>
</protein>
<dbReference type="PANTHER" id="PTHR43813">
    <property type="entry name" value="ACYL-ACTIVATING ENZYME 16, CHLOROPLASTIC-RELATED"/>
    <property type="match status" value="1"/>
</dbReference>
<geneLocation type="plastid" evidence="2"/>
<dbReference type="PROSITE" id="PS00455">
    <property type="entry name" value="AMP_BINDING"/>
    <property type="match status" value="1"/>
</dbReference>
<evidence type="ECO:0000313" key="2">
    <source>
        <dbReference type="EMBL" id="APP88468.1"/>
    </source>
</evidence>
<keyword evidence="2" id="KW-0436">Ligase</keyword>
<dbReference type="Pfam" id="PF00501">
    <property type="entry name" value="AMP-binding"/>
    <property type="match status" value="1"/>
</dbReference>
<dbReference type="EMBL" id="KY124271">
    <property type="protein sequence ID" value="AQX45235.1"/>
    <property type="molecule type" value="Genomic_DNA"/>
</dbReference>
<dbReference type="InterPro" id="IPR000873">
    <property type="entry name" value="AMP-dep_synth/lig_dom"/>
</dbReference>
<name>A0A1L5YCP8_9EUKA</name>
<gene>
    <name evidence="2" type="ORF">PCKR_703</name>
    <name evidence="3" type="ORF">PFK_703</name>
</gene>
<dbReference type="PANTHER" id="PTHR43813:SF1">
    <property type="entry name" value="ACYL-ACTIVATING ENZYME 16, CHLOROPLASTIC-RELATED"/>
    <property type="match status" value="1"/>
</dbReference>
<dbReference type="InterPro" id="IPR042099">
    <property type="entry name" value="ANL_N_sf"/>
</dbReference>
<proteinExistence type="predicted"/>
<reference evidence="2" key="1">
    <citation type="journal article" date="2017" name="Protist">
        <title>Diversity of the Photosynthetic Paulinella Species, with the Description of Paulinella micropora sp. nov. and the Chromatophore Genome Sequence for strain KR01.</title>
        <authorList>
            <person name="Lhee D."/>
            <person name="Yang E.C."/>
            <person name="Kim J.I."/>
            <person name="Nakayama T."/>
            <person name="Zuccarello G."/>
            <person name="Andersen R.A."/>
            <person name="Yoon H.S."/>
        </authorList>
    </citation>
    <scope>NUCLEOTIDE SEQUENCE</scope>
    <source>
        <strain evidence="3">FK01</strain>
        <strain evidence="2">KR01</strain>
    </source>
</reference>
<feature type="domain" description="AMP-dependent synthetase/ligase" evidence="1">
    <location>
        <begin position="63"/>
        <end position="471"/>
    </location>
</feature>
<evidence type="ECO:0000313" key="3">
    <source>
        <dbReference type="EMBL" id="AQX45235.1"/>
    </source>
</evidence>
<dbReference type="Gene3D" id="3.40.50.12780">
    <property type="entry name" value="N-terminal domain of ligase-like"/>
    <property type="match status" value="2"/>
</dbReference>
<accession>A0A1L5YCP8</accession>